<dbReference type="AlphaFoldDB" id="A0A291GXE6"/>
<dbReference type="GO" id="GO:0003700">
    <property type="term" value="F:DNA-binding transcription factor activity"/>
    <property type="evidence" value="ECO:0007669"/>
    <property type="project" value="InterPro"/>
</dbReference>
<dbReference type="PANTHER" id="PTHR33164:SF99">
    <property type="entry name" value="MARR FAMILY REGULATORY PROTEIN"/>
    <property type="match status" value="1"/>
</dbReference>
<dbReference type="Gene3D" id="1.10.10.10">
    <property type="entry name" value="Winged helix-like DNA-binding domain superfamily/Winged helix DNA-binding domain"/>
    <property type="match status" value="1"/>
</dbReference>
<organism evidence="2 3">
    <name type="scientific">Brachybacterium ginsengisoli</name>
    <dbReference type="NCBI Taxonomy" id="1331682"/>
    <lineage>
        <taxon>Bacteria</taxon>
        <taxon>Bacillati</taxon>
        <taxon>Actinomycetota</taxon>
        <taxon>Actinomycetes</taxon>
        <taxon>Micrococcales</taxon>
        <taxon>Dermabacteraceae</taxon>
        <taxon>Brachybacterium</taxon>
    </lineage>
</organism>
<dbReference type="InterPro" id="IPR000835">
    <property type="entry name" value="HTH_MarR-typ"/>
</dbReference>
<dbReference type="SUPFAM" id="SSF46785">
    <property type="entry name" value="Winged helix' DNA-binding domain"/>
    <property type="match status" value="1"/>
</dbReference>
<gene>
    <name evidence="2" type="ORF">CFK41_09040</name>
</gene>
<reference evidence="2 3" key="1">
    <citation type="journal article" date="2014" name="Int. J. Syst. Evol. Microbiol.">
        <title>Brachybacterium ginsengisoli sp. nov., isolated from soil of a ginseng field.</title>
        <authorList>
            <person name="Hoang V.A."/>
            <person name="Kim Y.J."/>
            <person name="Nguyen N.L."/>
            <person name="Yang D.C."/>
        </authorList>
    </citation>
    <scope>NUCLEOTIDE SEQUENCE [LARGE SCALE GENOMIC DNA]</scope>
    <source>
        <strain evidence="2 3">DCY80</strain>
    </source>
</reference>
<dbReference type="SMART" id="SM00347">
    <property type="entry name" value="HTH_MARR"/>
    <property type="match status" value="1"/>
</dbReference>
<evidence type="ECO:0000259" key="1">
    <source>
        <dbReference type="SMART" id="SM00347"/>
    </source>
</evidence>
<dbReference type="Proteomes" id="UP000217889">
    <property type="component" value="Chromosome"/>
</dbReference>
<name>A0A291GXE6_9MICO</name>
<dbReference type="KEGG" id="bgg:CFK41_09040"/>
<dbReference type="Pfam" id="PF12802">
    <property type="entry name" value="MarR_2"/>
    <property type="match status" value="1"/>
</dbReference>
<dbReference type="RefSeq" id="WP_096799355.1">
    <property type="nucleotide sequence ID" value="NZ_CP023564.1"/>
</dbReference>
<dbReference type="InterPro" id="IPR036390">
    <property type="entry name" value="WH_DNA-bd_sf"/>
</dbReference>
<keyword evidence="3" id="KW-1185">Reference proteome</keyword>
<accession>A0A291GXE6</accession>
<dbReference type="PANTHER" id="PTHR33164">
    <property type="entry name" value="TRANSCRIPTIONAL REGULATOR, MARR FAMILY"/>
    <property type="match status" value="1"/>
</dbReference>
<dbReference type="InterPro" id="IPR039422">
    <property type="entry name" value="MarR/SlyA-like"/>
</dbReference>
<dbReference type="EMBL" id="CP023564">
    <property type="protein sequence ID" value="ATG54890.1"/>
    <property type="molecule type" value="Genomic_DNA"/>
</dbReference>
<dbReference type="GO" id="GO:0006950">
    <property type="term" value="P:response to stress"/>
    <property type="evidence" value="ECO:0007669"/>
    <property type="project" value="TreeGrafter"/>
</dbReference>
<sequence>MSTKRVGSAAPWLSEDEEVAWRAFRRMMVAVQAGVVHDLAASGLSEPDYEVLSTLVEAPEMMSTLHAQAQKMGWSRSRLSRHAGRMEARELIRRDPDPADGRGCLLVLAPLGLDALREATAVHLESVRRRFADRLDARDLLDIVRISGKLAHAPEPGLRDGGRE</sequence>
<evidence type="ECO:0000313" key="3">
    <source>
        <dbReference type="Proteomes" id="UP000217889"/>
    </source>
</evidence>
<dbReference type="OrthoDB" id="8635520at2"/>
<feature type="domain" description="HTH marR-type" evidence="1">
    <location>
        <begin position="37"/>
        <end position="140"/>
    </location>
</feature>
<proteinExistence type="predicted"/>
<protein>
    <submittedName>
        <fullName evidence="2">MarR family transcriptional regulator</fullName>
    </submittedName>
</protein>
<evidence type="ECO:0000313" key="2">
    <source>
        <dbReference type="EMBL" id="ATG54890.1"/>
    </source>
</evidence>
<dbReference type="InterPro" id="IPR036388">
    <property type="entry name" value="WH-like_DNA-bd_sf"/>
</dbReference>